<accession>A0AAD7R374</accession>
<name>A0AAD7R374_9TELE</name>
<organism evidence="2 3">
    <name type="scientific">Aldrovandia affinis</name>
    <dbReference type="NCBI Taxonomy" id="143900"/>
    <lineage>
        <taxon>Eukaryota</taxon>
        <taxon>Metazoa</taxon>
        <taxon>Chordata</taxon>
        <taxon>Craniata</taxon>
        <taxon>Vertebrata</taxon>
        <taxon>Euteleostomi</taxon>
        <taxon>Actinopterygii</taxon>
        <taxon>Neopterygii</taxon>
        <taxon>Teleostei</taxon>
        <taxon>Notacanthiformes</taxon>
        <taxon>Halosauridae</taxon>
        <taxon>Aldrovandia</taxon>
    </lineage>
</organism>
<protein>
    <submittedName>
        <fullName evidence="2">Uncharacterized protein</fullName>
    </submittedName>
</protein>
<evidence type="ECO:0000313" key="3">
    <source>
        <dbReference type="Proteomes" id="UP001221898"/>
    </source>
</evidence>
<feature type="region of interest" description="Disordered" evidence="1">
    <location>
        <begin position="145"/>
        <end position="207"/>
    </location>
</feature>
<dbReference type="EMBL" id="JAINUG010000880">
    <property type="protein sequence ID" value="KAJ8361806.1"/>
    <property type="molecule type" value="Genomic_DNA"/>
</dbReference>
<reference evidence="2" key="1">
    <citation type="journal article" date="2023" name="Science">
        <title>Genome structures resolve the early diversification of teleost fishes.</title>
        <authorList>
            <person name="Parey E."/>
            <person name="Louis A."/>
            <person name="Montfort J."/>
            <person name="Bouchez O."/>
            <person name="Roques C."/>
            <person name="Iampietro C."/>
            <person name="Lluch J."/>
            <person name="Castinel A."/>
            <person name="Donnadieu C."/>
            <person name="Desvignes T."/>
            <person name="Floi Bucao C."/>
            <person name="Jouanno E."/>
            <person name="Wen M."/>
            <person name="Mejri S."/>
            <person name="Dirks R."/>
            <person name="Jansen H."/>
            <person name="Henkel C."/>
            <person name="Chen W.J."/>
            <person name="Zahm M."/>
            <person name="Cabau C."/>
            <person name="Klopp C."/>
            <person name="Thompson A.W."/>
            <person name="Robinson-Rechavi M."/>
            <person name="Braasch I."/>
            <person name="Lecointre G."/>
            <person name="Bobe J."/>
            <person name="Postlethwait J.H."/>
            <person name="Berthelot C."/>
            <person name="Roest Crollius H."/>
            <person name="Guiguen Y."/>
        </authorList>
    </citation>
    <scope>NUCLEOTIDE SEQUENCE</scope>
    <source>
        <strain evidence="2">NC1722</strain>
    </source>
</reference>
<gene>
    <name evidence="2" type="ORF">AAFF_G00420320</name>
</gene>
<evidence type="ECO:0000256" key="1">
    <source>
        <dbReference type="SAM" id="MobiDB-lite"/>
    </source>
</evidence>
<sequence length="207" mass="22020">MRCVSGERRHLVCPLPNPDTNGAPHRPCGRLSRANRRSAALGQTPHLPLSPERVAPGVSRALDARSESPLGARLPASPDLHPRRLHPARALGFRAHRGGPPTRRGVALEALVAGDGRVGRPICTSGPLRTSTRVSSGFALPRHSSPSFGSYRTHAHAPPPDRAGETGRWCAPLPRAGGRGSHLSRRAPALTFIAPRGVEQPSDSRAR</sequence>
<proteinExistence type="predicted"/>
<keyword evidence="3" id="KW-1185">Reference proteome</keyword>
<comment type="caution">
    <text evidence="2">The sequence shown here is derived from an EMBL/GenBank/DDBJ whole genome shotgun (WGS) entry which is preliminary data.</text>
</comment>
<evidence type="ECO:0000313" key="2">
    <source>
        <dbReference type="EMBL" id="KAJ8361806.1"/>
    </source>
</evidence>
<dbReference type="AlphaFoldDB" id="A0AAD7R374"/>
<dbReference type="Proteomes" id="UP001221898">
    <property type="component" value="Unassembled WGS sequence"/>
</dbReference>
<feature type="region of interest" description="Disordered" evidence="1">
    <location>
        <begin position="63"/>
        <end position="83"/>
    </location>
</feature>